<comment type="subcellular location">
    <subcellularLocation>
        <location evidence="1">Cytoplasm</location>
    </subcellularLocation>
</comment>
<dbReference type="Gene3D" id="3.40.50.1820">
    <property type="entry name" value="alpha/beta hydrolase"/>
    <property type="match status" value="1"/>
</dbReference>
<feature type="domain" description="Poly-beta-hydroxybutyrate polymerase N-terminal" evidence="5">
    <location>
        <begin position="89"/>
        <end position="254"/>
    </location>
</feature>
<organism evidence="6 7">
    <name type="scientific">Methylobacterium crusticola</name>
    <dbReference type="NCBI Taxonomy" id="1697972"/>
    <lineage>
        <taxon>Bacteria</taxon>
        <taxon>Pseudomonadati</taxon>
        <taxon>Pseudomonadota</taxon>
        <taxon>Alphaproteobacteria</taxon>
        <taxon>Hyphomicrobiales</taxon>
        <taxon>Methylobacteriaceae</taxon>
        <taxon>Methylobacterium</taxon>
    </lineage>
</organism>
<evidence type="ECO:0000259" key="5">
    <source>
        <dbReference type="Pfam" id="PF07167"/>
    </source>
</evidence>
<dbReference type="SUPFAM" id="SSF53474">
    <property type="entry name" value="alpha/beta-Hydrolases"/>
    <property type="match status" value="1"/>
</dbReference>
<dbReference type="InterPro" id="IPR010963">
    <property type="entry name" value="PHA_synth_I"/>
</dbReference>
<sequence length="574" mass="63054">MTSAAASNAHDTLQSFMAASRSVLDQFGKTVASGTPMPGTGWPGNLAEPFVQMTALQQAYLEQVGRMWTDALHHTVDTWNAAVTPAPTDRRFKAPGWNDSYYHLIKQAYLSSAKYLHDFVETAQVDEKTRIRLRFYARQYTDAMSPSNFPATNPEVIARAIETRCESLTTGLNNLIEDVAKGRISMTDEAAFEVGVNLAVTPGAVVFENEIFQLIHYRPRTEEVEATPLLVVPPCINKFYVLDLGPDNSFVRYALDQGQAVFLMSWRNPGPDQDRLSWDDYIEEGVIRALDVVRAVAGARRTHALGFCVGGTLLGCTAAVLAGRGRDDLASLTLLTTMLDFADTGDIGIMVDEAYVSSREMLIGRGGLLAGKELAFIFSTLRANDLIWNYVVNNYLKGATPDAFDLLYWNADAVNLPGPMYCWYVRHAYLENAIREPGRTVQAGTPVDLSRISVPVYLLAAREDHIVPWRTAYGTTGLVGGPVRFVLAASGHIAGVINPASRNRRSHWLNAERPADPEAWLATAEETRGSWWPDWAAWIGNLSSGRVPAPRELGGAGFGPIEPAPGRYVRVNAD</sequence>
<evidence type="ECO:0000256" key="3">
    <source>
        <dbReference type="ARBA" id="ARBA00022679"/>
    </source>
</evidence>
<comment type="caution">
    <text evidence="6">The sequence shown here is derived from an EMBL/GenBank/DDBJ whole genome shotgun (WGS) entry which is preliminary data.</text>
</comment>
<dbReference type="RefSeq" id="WP_128565731.1">
    <property type="nucleotide sequence ID" value="NZ_BPQH01000004.1"/>
</dbReference>
<dbReference type="EMBL" id="BPQH01000004">
    <property type="protein sequence ID" value="GJD48744.1"/>
    <property type="molecule type" value="Genomic_DNA"/>
</dbReference>
<evidence type="ECO:0000313" key="6">
    <source>
        <dbReference type="EMBL" id="GJD48744.1"/>
    </source>
</evidence>
<keyword evidence="4" id="KW-0012">Acyltransferase</keyword>
<keyword evidence="2" id="KW-0963">Cytoplasm</keyword>
<proteinExistence type="predicted"/>
<dbReference type="InterPro" id="IPR051321">
    <property type="entry name" value="PHA/PHB_synthase"/>
</dbReference>
<name>A0ABQ4QUW8_9HYPH</name>
<dbReference type="PANTHER" id="PTHR36837:SF5">
    <property type="entry name" value="POLY-3-HYDROXYBUTYRATE SYNTHASE"/>
    <property type="match status" value="1"/>
</dbReference>
<evidence type="ECO:0000256" key="2">
    <source>
        <dbReference type="ARBA" id="ARBA00022490"/>
    </source>
</evidence>
<dbReference type="InterPro" id="IPR010941">
    <property type="entry name" value="PhaC_N"/>
</dbReference>
<dbReference type="Pfam" id="PF07167">
    <property type="entry name" value="PhaC_N"/>
    <property type="match status" value="1"/>
</dbReference>
<protein>
    <submittedName>
        <fullName evidence="6">Poly(3-hydroxyalkanoate) polymerase subunit PhaC</fullName>
    </submittedName>
</protein>
<keyword evidence="7" id="KW-1185">Reference proteome</keyword>
<gene>
    <name evidence="6" type="primary">phaC_1</name>
    <name evidence="6" type="ORF">OPKNFCMD_1468</name>
</gene>
<dbReference type="NCBIfam" id="TIGR01838">
    <property type="entry name" value="PHA_synth_I"/>
    <property type="match status" value="1"/>
</dbReference>
<dbReference type="PANTHER" id="PTHR36837">
    <property type="entry name" value="POLY(3-HYDROXYALKANOATE) POLYMERASE SUBUNIT PHAC"/>
    <property type="match status" value="1"/>
</dbReference>
<evidence type="ECO:0000256" key="4">
    <source>
        <dbReference type="ARBA" id="ARBA00023315"/>
    </source>
</evidence>
<reference evidence="6" key="2">
    <citation type="submission" date="2021-08" db="EMBL/GenBank/DDBJ databases">
        <authorList>
            <person name="Tani A."/>
            <person name="Ola A."/>
            <person name="Ogura Y."/>
            <person name="Katsura K."/>
            <person name="Hayashi T."/>
        </authorList>
    </citation>
    <scope>NUCLEOTIDE SEQUENCE</scope>
    <source>
        <strain evidence="6">KCTC 52305</strain>
    </source>
</reference>
<evidence type="ECO:0000256" key="1">
    <source>
        <dbReference type="ARBA" id="ARBA00004496"/>
    </source>
</evidence>
<dbReference type="InterPro" id="IPR029058">
    <property type="entry name" value="AB_hydrolase_fold"/>
</dbReference>
<reference evidence="6" key="1">
    <citation type="journal article" date="2021" name="Front. Microbiol.">
        <title>Comprehensive Comparative Genomics and Phenotyping of Methylobacterium Species.</title>
        <authorList>
            <person name="Alessa O."/>
            <person name="Ogura Y."/>
            <person name="Fujitani Y."/>
            <person name="Takami H."/>
            <person name="Hayashi T."/>
            <person name="Sahin N."/>
            <person name="Tani A."/>
        </authorList>
    </citation>
    <scope>NUCLEOTIDE SEQUENCE</scope>
    <source>
        <strain evidence="6">KCTC 52305</strain>
    </source>
</reference>
<keyword evidence="3" id="KW-0808">Transferase</keyword>
<accession>A0ABQ4QUW8</accession>
<evidence type="ECO:0000313" key="7">
    <source>
        <dbReference type="Proteomes" id="UP001055167"/>
    </source>
</evidence>
<dbReference type="Proteomes" id="UP001055167">
    <property type="component" value="Unassembled WGS sequence"/>
</dbReference>